<comment type="similarity">
    <text evidence="1">Belongs to the 'phage' integrase family.</text>
</comment>
<dbReference type="Proteomes" id="UP001415169">
    <property type="component" value="Unassembled WGS sequence"/>
</dbReference>
<dbReference type="RefSeq" id="WP_344792019.1">
    <property type="nucleotide sequence ID" value="NZ_BAABBV010000001.1"/>
</dbReference>
<dbReference type="InterPro" id="IPR010998">
    <property type="entry name" value="Integrase_recombinase_N"/>
</dbReference>
<protein>
    <submittedName>
        <fullName evidence="8">Site-specific integrase</fullName>
    </submittedName>
</protein>
<evidence type="ECO:0000313" key="9">
    <source>
        <dbReference type="Proteomes" id="UP001415169"/>
    </source>
</evidence>
<sequence>MPKRRDHGQGALYELKSRGLWRGVVDNGFTSDGRRKQAYVHAKTREECLKKLRQLMREIDENGAPLDHHTRIEELAKAWLEDAGGRLKPKTMQGYRSQLAANIVPVLGKRVVGDLKPSDVRRLHSAIFARGVGPSSVAAAHRTLSAMLGYAVDERLVARNIAESVDIPSRAPAERDSLTRAETRALLDLDDPRWTLALLSGARDGELRGLRIDDLDLDGKTAHISWNLVEATFRHGCGGHCGKKTAGRCPQRELDVAPNLEAVPLEGRWVLVRPKAYKPRIAPLTDELVAVLRRHLDASTGPNPHRLVWHRANGTPLQNSDMNDDLRAAMAHAKISRPATMHWLRHTYTTMAEHAGLEWVVYASISGHASEDVSRRYTHQLEREARDGVQHLDRYLRANERS</sequence>
<evidence type="ECO:0000256" key="2">
    <source>
        <dbReference type="ARBA" id="ARBA00022908"/>
    </source>
</evidence>
<evidence type="ECO:0000313" key="8">
    <source>
        <dbReference type="EMBL" id="GAA4163448.1"/>
    </source>
</evidence>
<keyword evidence="3 5" id="KW-0238">DNA-binding</keyword>
<name>A0ABP7ZLU5_9MICO</name>
<reference evidence="8" key="1">
    <citation type="journal article" date="2014" name="Int. J. Syst. Evol. Microbiol.">
        <title>Complete genome of a new Firmicutes species belonging to the dominant human colonic microbiota ('Ruminococcus bicirculans') reveals two chromosomes and a selective capacity to utilize plant glucans.</title>
        <authorList>
            <consortium name="NISC Comparative Sequencing Program"/>
            <person name="Wegmann U."/>
            <person name="Louis P."/>
            <person name="Goesmann A."/>
            <person name="Henrissat B."/>
            <person name="Duncan S.H."/>
            <person name="Flint H.J."/>
        </authorList>
    </citation>
    <scope>NUCLEOTIDE SEQUENCE</scope>
    <source>
        <strain evidence="8">JCM 17590</strain>
    </source>
</reference>
<evidence type="ECO:0000259" key="6">
    <source>
        <dbReference type="PROSITE" id="PS51898"/>
    </source>
</evidence>
<evidence type="ECO:0000256" key="1">
    <source>
        <dbReference type="ARBA" id="ARBA00008857"/>
    </source>
</evidence>
<accession>A0ABP7ZLU5</accession>
<dbReference type="InterPro" id="IPR050808">
    <property type="entry name" value="Phage_Integrase"/>
</dbReference>
<dbReference type="InterPro" id="IPR044068">
    <property type="entry name" value="CB"/>
</dbReference>
<keyword evidence="4" id="KW-0233">DNA recombination</keyword>
<dbReference type="PROSITE" id="PS51900">
    <property type="entry name" value="CB"/>
    <property type="match status" value="1"/>
</dbReference>
<evidence type="ECO:0000259" key="7">
    <source>
        <dbReference type="PROSITE" id="PS51900"/>
    </source>
</evidence>
<dbReference type="PROSITE" id="PS51898">
    <property type="entry name" value="TYR_RECOMBINASE"/>
    <property type="match status" value="1"/>
</dbReference>
<dbReference type="PANTHER" id="PTHR30629:SF2">
    <property type="entry name" value="PROPHAGE INTEGRASE INTS-RELATED"/>
    <property type="match status" value="1"/>
</dbReference>
<dbReference type="EMBL" id="BAABBV010000001">
    <property type="protein sequence ID" value="GAA4163448.1"/>
    <property type="molecule type" value="Genomic_DNA"/>
</dbReference>
<dbReference type="Gene3D" id="1.10.150.130">
    <property type="match status" value="1"/>
</dbReference>
<dbReference type="InterPro" id="IPR013762">
    <property type="entry name" value="Integrase-like_cat_sf"/>
</dbReference>
<dbReference type="Pfam" id="PF14659">
    <property type="entry name" value="Phage_int_SAM_3"/>
    <property type="match status" value="1"/>
</dbReference>
<dbReference type="InterPro" id="IPR004107">
    <property type="entry name" value="Integrase_SAM-like_N"/>
</dbReference>
<organism evidence="8 9">
    <name type="scientific">Gryllotalpicola daejeonensis</name>
    <dbReference type="NCBI Taxonomy" id="993087"/>
    <lineage>
        <taxon>Bacteria</taxon>
        <taxon>Bacillati</taxon>
        <taxon>Actinomycetota</taxon>
        <taxon>Actinomycetes</taxon>
        <taxon>Micrococcales</taxon>
        <taxon>Microbacteriaceae</taxon>
        <taxon>Gryllotalpicola</taxon>
    </lineage>
</organism>
<keyword evidence="2" id="KW-0229">DNA integration</keyword>
<evidence type="ECO:0000256" key="4">
    <source>
        <dbReference type="ARBA" id="ARBA00023172"/>
    </source>
</evidence>
<feature type="domain" description="Tyr recombinase" evidence="6">
    <location>
        <begin position="166"/>
        <end position="390"/>
    </location>
</feature>
<keyword evidence="9" id="KW-1185">Reference proteome</keyword>
<dbReference type="InterPro" id="IPR011010">
    <property type="entry name" value="DNA_brk_join_enz"/>
</dbReference>
<dbReference type="SUPFAM" id="SSF56349">
    <property type="entry name" value="DNA breaking-rejoining enzymes"/>
    <property type="match status" value="1"/>
</dbReference>
<dbReference type="Gene3D" id="1.10.443.10">
    <property type="entry name" value="Intergrase catalytic core"/>
    <property type="match status" value="1"/>
</dbReference>
<comment type="caution">
    <text evidence="8">The sequence shown here is derived from an EMBL/GenBank/DDBJ whole genome shotgun (WGS) entry which is preliminary data.</text>
</comment>
<evidence type="ECO:0000256" key="3">
    <source>
        <dbReference type="ARBA" id="ARBA00023125"/>
    </source>
</evidence>
<dbReference type="InterPro" id="IPR002104">
    <property type="entry name" value="Integrase_catalytic"/>
</dbReference>
<feature type="domain" description="Core-binding (CB)" evidence="7">
    <location>
        <begin position="70"/>
        <end position="152"/>
    </location>
</feature>
<reference evidence="8" key="2">
    <citation type="submission" date="2023-12" db="EMBL/GenBank/DDBJ databases">
        <authorList>
            <person name="Sun Q."/>
            <person name="Inoue M."/>
        </authorList>
    </citation>
    <scope>NUCLEOTIDE SEQUENCE</scope>
    <source>
        <strain evidence="8">JCM 17590</strain>
    </source>
</reference>
<gene>
    <name evidence="8" type="ORF">GCM10022286_23930</name>
</gene>
<proteinExistence type="inferred from homology"/>
<dbReference type="PANTHER" id="PTHR30629">
    <property type="entry name" value="PROPHAGE INTEGRASE"/>
    <property type="match status" value="1"/>
</dbReference>
<evidence type="ECO:0000256" key="5">
    <source>
        <dbReference type="PROSITE-ProRule" id="PRU01248"/>
    </source>
</evidence>
<dbReference type="Pfam" id="PF00589">
    <property type="entry name" value="Phage_integrase"/>
    <property type="match status" value="1"/>
</dbReference>